<feature type="domain" description="Fibrinogen C-terminal" evidence="5">
    <location>
        <begin position="1"/>
        <end position="96"/>
    </location>
</feature>
<evidence type="ECO:0000256" key="4">
    <source>
        <dbReference type="ARBA" id="ARBA00023180"/>
    </source>
</evidence>
<dbReference type="SMART" id="SM00186">
    <property type="entry name" value="FBG"/>
    <property type="match status" value="1"/>
</dbReference>
<dbReference type="Proteomes" id="UP001152320">
    <property type="component" value="Chromosome 19"/>
</dbReference>
<protein>
    <submittedName>
        <fullName evidence="6">Fibrinogen C domain-containing protein 1-A</fullName>
    </submittedName>
</protein>
<dbReference type="PROSITE" id="PS51406">
    <property type="entry name" value="FIBRINOGEN_C_2"/>
    <property type="match status" value="2"/>
</dbReference>
<accession>A0A9Q1BFG9</accession>
<keyword evidence="3" id="KW-1015">Disulfide bond</keyword>
<keyword evidence="7" id="KW-1185">Reference proteome</keyword>
<dbReference type="GO" id="GO:0005576">
    <property type="term" value="C:extracellular region"/>
    <property type="evidence" value="ECO:0007669"/>
    <property type="project" value="UniProtKB-SubCell"/>
</dbReference>
<dbReference type="InterPro" id="IPR002181">
    <property type="entry name" value="Fibrinogen_a/b/g_C_dom"/>
</dbReference>
<reference evidence="6" key="1">
    <citation type="submission" date="2021-10" db="EMBL/GenBank/DDBJ databases">
        <title>Tropical sea cucumber genome reveals ecological adaptation and Cuvierian tubules defense mechanism.</title>
        <authorList>
            <person name="Chen T."/>
        </authorList>
    </citation>
    <scope>NUCLEOTIDE SEQUENCE</scope>
    <source>
        <strain evidence="6">Nanhai2018</strain>
        <tissue evidence="6">Muscle</tissue>
    </source>
</reference>
<evidence type="ECO:0000256" key="3">
    <source>
        <dbReference type="ARBA" id="ARBA00023157"/>
    </source>
</evidence>
<dbReference type="PANTHER" id="PTHR47221">
    <property type="entry name" value="FIBRINOGEN ALPHA CHAIN"/>
    <property type="match status" value="1"/>
</dbReference>
<evidence type="ECO:0000256" key="2">
    <source>
        <dbReference type="ARBA" id="ARBA00022525"/>
    </source>
</evidence>
<dbReference type="OrthoDB" id="7735550at2759"/>
<organism evidence="6 7">
    <name type="scientific">Holothuria leucospilota</name>
    <name type="common">Black long sea cucumber</name>
    <name type="synonym">Mertensiothuria leucospilota</name>
    <dbReference type="NCBI Taxonomy" id="206669"/>
    <lineage>
        <taxon>Eukaryota</taxon>
        <taxon>Metazoa</taxon>
        <taxon>Echinodermata</taxon>
        <taxon>Eleutherozoa</taxon>
        <taxon>Echinozoa</taxon>
        <taxon>Holothuroidea</taxon>
        <taxon>Aspidochirotacea</taxon>
        <taxon>Aspidochirotida</taxon>
        <taxon>Holothuriidae</taxon>
        <taxon>Holothuria</taxon>
    </lineage>
</organism>
<keyword evidence="2" id="KW-0964">Secreted</keyword>
<feature type="domain" description="Fibrinogen C-terminal" evidence="5">
    <location>
        <begin position="100"/>
        <end position="277"/>
    </location>
</feature>
<dbReference type="InterPro" id="IPR037579">
    <property type="entry name" value="FIB_ANG-like"/>
</dbReference>
<proteinExistence type="predicted"/>
<dbReference type="CDD" id="cd00087">
    <property type="entry name" value="FReD"/>
    <property type="match status" value="1"/>
</dbReference>
<comment type="caution">
    <text evidence="6">The sequence shown here is derived from an EMBL/GenBank/DDBJ whole genome shotgun (WGS) entry which is preliminary data.</text>
</comment>
<dbReference type="NCBIfam" id="NF040941">
    <property type="entry name" value="GGGWT_bact"/>
    <property type="match status" value="1"/>
</dbReference>
<dbReference type="PANTHER" id="PTHR47221:SF5">
    <property type="entry name" value="FIBRINOGEN C-TERMINAL DOMAIN-CONTAINING PROTEIN"/>
    <property type="match status" value="1"/>
</dbReference>
<dbReference type="Gene3D" id="3.90.215.10">
    <property type="entry name" value="Gamma Fibrinogen, chain A, domain 1"/>
    <property type="match status" value="2"/>
</dbReference>
<dbReference type="EMBL" id="JAIZAY010000019">
    <property type="protein sequence ID" value="KAJ8023239.1"/>
    <property type="molecule type" value="Genomic_DNA"/>
</dbReference>
<evidence type="ECO:0000313" key="6">
    <source>
        <dbReference type="EMBL" id="KAJ8023239.1"/>
    </source>
</evidence>
<dbReference type="AlphaFoldDB" id="A0A9Q1BFG9"/>
<dbReference type="InterPro" id="IPR014716">
    <property type="entry name" value="Fibrinogen_a/b/g_C_1"/>
</dbReference>
<sequence length="387" mass="43944">MTSMRNTSVVQRRRDGAVSFNRGWEEYREGFGFLSNDFWMGNEKLSYITNQASYTLRIDMVLSNGSSVYVEYDAFRVSDEWNNYSLFSVGGNTENASSVVNFTEVFTDCYDVYQSGQRQDGIYTILPLGWSKEPFPVPCNMSIDDGGWTVLQRRVNDSVNFNHNWEGYKHGFGVLDHELWLGNEKIYFLTNQKDYELRLDMVNVNEDAYFAKYNLFRISSESFNYQLTVGDYDASSTTGFDAMDQHRGRLFSTPDRDNDGINRNCALNTSCGWWFGNDQGNLRQDPGPDAFKLTNSTGMPSAPFGIPPRFPLLSNTKSCPMRAAENCALGELTPAGTGLYNSNRASAFDVLLLGHRNVLANTQPEAEQFTMPLERLWLIEFSSTIKL</sequence>
<name>A0A9Q1BFG9_HOLLE</name>
<dbReference type="SUPFAM" id="SSF56496">
    <property type="entry name" value="Fibrinogen C-terminal domain-like"/>
    <property type="match status" value="2"/>
</dbReference>
<keyword evidence="4" id="KW-0325">Glycoprotein</keyword>
<dbReference type="Pfam" id="PF00147">
    <property type="entry name" value="Fibrinogen_C"/>
    <property type="match status" value="2"/>
</dbReference>
<comment type="subcellular location">
    <subcellularLocation>
        <location evidence="1">Secreted</location>
    </subcellularLocation>
</comment>
<evidence type="ECO:0000256" key="1">
    <source>
        <dbReference type="ARBA" id="ARBA00004613"/>
    </source>
</evidence>
<evidence type="ECO:0000313" key="7">
    <source>
        <dbReference type="Proteomes" id="UP001152320"/>
    </source>
</evidence>
<dbReference type="InterPro" id="IPR036056">
    <property type="entry name" value="Fibrinogen-like_C"/>
</dbReference>
<gene>
    <name evidence="6" type="ORF">HOLleu_35596</name>
</gene>
<evidence type="ECO:0000259" key="5">
    <source>
        <dbReference type="PROSITE" id="PS51406"/>
    </source>
</evidence>